<dbReference type="CDD" id="cd02651">
    <property type="entry name" value="nuc_hydro_IU_UC_XIUA"/>
    <property type="match status" value="1"/>
</dbReference>
<dbReference type="SUPFAM" id="SSF53590">
    <property type="entry name" value="Nucleoside hydrolase"/>
    <property type="match status" value="1"/>
</dbReference>
<accession>A0A6J7EXH2</accession>
<keyword evidence="1" id="KW-0378">Hydrolase</keyword>
<feature type="domain" description="Inosine/uridine-preferring nucleoside hydrolase" evidence="3">
    <location>
        <begin position="3"/>
        <end position="299"/>
    </location>
</feature>
<sequence length="308" mass="33409">MKVILDTDPGIDDALAFILLRAMPEVCLQAITTTHGNTTVQKCTDNALKLVELLGMQDIPVAEGAHEPLVKALSVAEETHGDTGLGHAVLPSAKIKAVDSNAANLIIDLVNANPNEITILCIGPVTNIALALLKEPGLRKKIKNVVSMAGTIHYPGNATPSSEYNVFCDPEAFDILLRSGIDLTIVPLDVTYKCLFTKSHVERLAGAKEDIRNFIDRSTAFYMEFHAEYQGIEGCAINDPLAAAILVKPELVTFRDYYVDIELHGEFTTAKLSADHFAATGKAPNAKVAMEVDVDGFMDFFIERVKTL</sequence>
<gene>
    <name evidence="4" type="ORF">UFOPK3482_01070</name>
</gene>
<evidence type="ECO:0000256" key="2">
    <source>
        <dbReference type="ARBA" id="ARBA00023295"/>
    </source>
</evidence>
<dbReference type="Pfam" id="PF01156">
    <property type="entry name" value="IU_nuc_hydro"/>
    <property type="match status" value="1"/>
</dbReference>
<dbReference type="InterPro" id="IPR036452">
    <property type="entry name" value="Ribo_hydro-like"/>
</dbReference>
<dbReference type="PANTHER" id="PTHR12304:SF4">
    <property type="entry name" value="URIDINE NUCLEOSIDASE"/>
    <property type="match status" value="1"/>
</dbReference>
<dbReference type="InterPro" id="IPR001910">
    <property type="entry name" value="Inosine/uridine_hydrolase_dom"/>
</dbReference>
<dbReference type="PANTHER" id="PTHR12304">
    <property type="entry name" value="INOSINE-URIDINE PREFERRING NUCLEOSIDE HYDROLASE"/>
    <property type="match status" value="1"/>
</dbReference>
<proteinExistence type="predicted"/>
<evidence type="ECO:0000259" key="3">
    <source>
        <dbReference type="Pfam" id="PF01156"/>
    </source>
</evidence>
<dbReference type="GO" id="GO:0005829">
    <property type="term" value="C:cytosol"/>
    <property type="evidence" value="ECO:0007669"/>
    <property type="project" value="TreeGrafter"/>
</dbReference>
<reference evidence="4" key="1">
    <citation type="submission" date="2020-05" db="EMBL/GenBank/DDBJ databases">
        <authorList>
            <person name="Chiriac C."/>
            <person name="Salcher M."/>
            <person name="Ghai R."/>
            <person name="Kavagutti S V."/>
        </authorList>
    </citation>
    <scope>NUCLEOTIDE SEQUENCE</scope>
</reference>
<keyword evidence="2" id="KW-0326">Glycosidase</keyword>
<dbReference type="Gene3D" id="3.90.245.10">
    <property type="entry name" value="Ribonucleoside hydrolase-like"/>
    <property type="match status" value="1"/>
</dbReference>
<name>A0A6J7EXH2_9ZZZZ</name>
<evidence type="ECO:0000313" key="4">
    <source>
        <dbReference type="EMBL" id="CAB4888462.1"/>
    </source>
</evidence>
<organism evidence="4">
    <name type="scientific">freshwater metagenome</name>
    <dbReference type="NCBI Taxonomy" id="449393"/>
    <lineage>
        <taxon>unclassified sequences</taxon>
        <taxon>metagenomes</taxon>
        <taxon>ecological metagenomes</taxon>
    </lineage>
</organism>
<dbReference type="GO" id="GO:0008477">
    <property type="term" value="F:purine nucleosidase activity"/>
    <property type="evidence" value="ECO:0007669"/>
    <property type="project" value="TreeGrafter"/>
</dbReference>
<dbReference type="EMBL" id="CAFBLZ010000109">
    <property type="protein sequence ID" value="CAB4888462.1"/>
    <property type="molecule type" value="Genomic_DNA"/>
</dbReference>
<dbReference type="GO" id="GO:0006152">
    <property type="term" value="P:purine nucleoside catabolic process"/>
    <property type="evidence" value="ECO:0007669"/>
    <property type="project" value="TreeGrafter"/>
</dbReference>
<evidence type="ECO:0000256" key="1">
    <source>
        <dbReference type="ARBA" id="ARBA00022801"/>
    </source>
</evidence>
<dbReference type="AlphaFoldDB" id="A0A6J7EXH2"/>
<dbReference type="InterPro" id="IPR023186">
    <property type="entry name" value="IUNH"/>
</dbReference>
<protein>
    <submittedName>
        <fullName evidence="4">Unannotated protein</fullName>
    </submittedName>
</protein>